<dbReference type="AlphaFoldDB" id="A0A8J3YAW3"/>
<evidence type="ECO:0000313" key="2">
    <source>
        <dbReference type="Proteomes" id="UP000652013"/>
    </source>
</evidence>
<proteinExistence type="predicted"/>
<keyword evidence="2" id="KW-1185">Reference proteome</keyword>
<protein>
    <recommendedName>
        <fullName evidence="3">DUF2625 domain-containing protein</fullName>
    </recommendedName>
</protein>
<evidence type="ECO:0000313" key="1">
    <source>
        <dbReference type="EMBL" id="GIJ04405.1"/>
    </source>
</evidence>
<sequence>MVHAGGVQDAWPEISAVVAAAPYRVQVLPVDAGRAERCRTALGLTTQSWLGALVTHTGGLLVDQGWLRVLGGGHAGLPDVAEAADPAAQLLTVAYDVLGGRFAWTQARPDAPPTVHYFGPDVLAWEDLGQGYADWLYAMLAGSVTEFYASLRWPGWAEEVAALSPGEGLHTSPPPSTVEGADLSRAARRPVPLTGLVAHHGGRG</sequence>
<gene>
    <name evidence="1" type="ORF">Sya03_37570</name>
</gene>
<reference evidence="1" key="1">
    <citation type="submission" date="2021-01" db="EMBL/GenBank/DDBJ databases">
        <title>Whole genome shotgun sequence of Spirilliplanes yamanashiensis NBRC 15828.</title>
        <authorList>
            <person name="Komaki H."/>
            <person name="Tamura T."/>
        </authorList>
    </citation>
    <scope>NUCLEOTIDE SEQUENCE</scope>
    <source>
        <strain evidence="1">NBRC 15828</strain>
    </source>
</reference>
<dbReference type="InterPro" id="IPR021239">
    <property type="entry name" value="DUF2625"/>
</dbReference>
<dbReference type="Pfam" id="PF10946">
    <property type="entry name" value="DUF2625"/>
    <property type="match status" value="1"/>
</dbReference>
<name>A0A8J3YAW3_9ACTN</name>
<accession>A0A8J3YAW3</accession>
<evidence type="ECO:0008006" key="3">
    <source>
        <dbReference type="Google" id="ProtNLM"/>
    </source>
</evidence>
<organism evidence="1 2">
    <name type="scientific">Spirilliplanes yamanashiensis</name>
    <dbReference type="NCBI Taxonomy" id="42233"/>
    <lineage>
        <taxon>Bacteria</taxon>
        <taxon>Bacillati</taxon>
        <taxon>Actinomycetota</taxon>
        <taxon>Actinomycetes</taxon>
        <taxon>Micromonosporales</taxon>
        <taxon>Micromonosporaceae</taxon>
        <taxon>Spirilliplanes</taxon>
    </lineage>
</organism>
<dbReference type="EMBL" id="BOOY01000027">
    <property type="protein sequence ID" value="GIJ04405.1"/>
    <property type="molecule type" value="Genomic_DNA"/>
</dbReference>
<dbReference type="Proteomes" id="UP000652013">
    <property type="component" value="Unassembled WGS sequence"/>
</dbReference>
<comment type="caution">
    <text evidence="1">The sequence shown here is derived from an EMBL/GenBank/DDBJ whole genome shotgun (WGS) entry which is preliminary data.</text>
</comment>